<dbReference type="InterPro" id="IPR036852">
    <property type="entry name" value="Peptidase_S8/S53_dom_sf"/>
</dbReference>
<dbReference type="FunFam" id="3.40.50.200:FF:000006">
    <property type="entry name" value="Subtilisin-like protease SBT1.5"/>
    <property type="match status" value="1"/>
</dbReference>
<keyword evidence="7 10" id="KW-0720">Serine protease</keyword>
<dbReference type="PRINTS" id="PR00723">
    <property type="entry name" value="SUBTILISIN"/>
</dbReference>
<keyword evidence="4 10" id="KW-0645">Protease</keyword>
<evidence type="ECO:0000256" key="2">
    <source>
        <dbReference type="ARBA" id="ARBA00011073"/>
    </source>
</evidence>
<feature type="domain" description="Subtilisin-like protease fibronectin type-III" evidence="14">
    <location>
        <begin position="641"/>
        <end position="745"/>
    </location>
</feature>
<dbReference type="CDD" id="cd02120">
    <property type="entry name" value="PA_subtilisin_like"/>
    <property type="match status" value="1"/>
</dbReference>
<evidence type="ECO:0000256" key="7">
    <source>
        <dbReference type="ARBA" id="ARBA00022825"/>
    </source>
</evidence>
<reference evidence="16" key="1">
    <citation type="journal article" date="2018" name="Gigascience">
        <title>Genome assembly of the Pink Ipe (Handroanthus impetiginosus, Bignoniaceae), a highly valued, ecologically keystone Neotropical timber forest tree.</title>
        <authorList>
            <person name="Silva-Junior O.B."/>
            <person name="Grattapaglia D."/>
            <person name="Novaes E."/>
            <person name="Collevatti R.G."/>
        </authorList>
    </citation>
    <scope>NUCLEOTIDE SEQUENCE [LARGE SCALE GENOMIC DNA]</scope>
    <source>
        <strain evidence="16">cv. UFG-1</strain>
    </source>
</reference>
<evidence type="ECO:0000256" key="9">
    <source>
        <dbReference type="PIRSR" id="PIRSR615500-1"/>
    </source>
</evidence>
<feature type="active site" description="Charge relay system" evidence="9 10">
    <location>
        <position position="528"/>
    </location>
</feature>
<comment type="caution">
    <text evidence="15">The sequence shown here is derived from an EMBL/GenBank/DDBJ whole genome shotgun (WGS) entry which is preliminary data.</text>
</comment>
<keyword evidence="5 11" id="KW-0732">Signal</keyword>
<dbReference type="AlphaFoldDB" id="A0A2G9G415"/>
<keyword evidence="6 10" id="KW-0378">Hydrolase</keyword>
<dbReference type="GO" id="GO:0008240">
    <property type="term" value="F:tripeptidyl-peptidase activity"/>
    <property type="evidence" value="ECO:0007669"/>
    <property type="project" value="UniProtKB-EC"/>
</dbReference>
<dbReference type="InterPro" id="IPR015500">
    <property type="entry name" value="Peptidase_S8_subtilisin-rel"/>
</dbReference>
<dbReference type="InterPro" id="IPR010259">
    <property type="entry name" value="S8pro/Inhibitor_I9"/>
</dbReference>
<keyword evidence="16" id="KW-1185">Reference proteome</keyword>
<accession>A0A2G9G415</accession>
<dbReference type="InterPro" id="IPR037045">
    <property type="entry name" value="S8pro/Inhibitor_I9_sf"/>
</dbReference>
<evidence type="ECO:0000256" key="10">
    <source>
        <dbReference type="PROSITE-ProRule" id="PRU01240"/>
    </source>
</evidence>
<dbReference type="PANTHER" id="PTHR10795">
    <property type="entry name" value="PROPROTEIN CONVERTASE SUBTILISIN/KEXIN"/>
    <property type="match status" value="1"/>
</dbReference>
<feature type="signal peptide" evidence="11">
    <location>
        <begin position="1"/>
        <end position="23"/>
    </location>
</feature>
<dbReference type="Pfam" id="PF17766">
    <property type="entry name" value="fn3_6"/>
    <property type="match status" value="1"/>
</dbReference>
<evidence type="ECO:0000259" key="14">
    <source>
        <dbReference type="Pfam" id="PF17766"/>
    </source>
</evidence>
<dbReference type="SUPFAM" id="SSF52743">
    <property type="entry name" value="Subtilisin-like"/>
    <property type="match status" value="1"/>
</dbReference>
<evidence type="ECO:0000313" key="15">
    <source>
        <dbReference type="EMBL" id="PIM99931.1"/>
    </source>
</evidence>
<evidence type="ECO:0000259" key="12">
    <source>
        <dbReference type="Pfam" id="PF00082"/>
    </source>
</evidence>
<dbReference type="STRING" id="429701.A0A2G9G415"/>
<evidence type="ECO:0000256" key="6">
    <source>
        <dbReference type="ARBA" id="ARBA00022801"/>
    </source>
</evidence>
<dbReference type="Gene3D" id="3.40.50.200">
    <property type="entry name" value="Peptidase S8/S53 domain"/>
    <property type="match status" value="1"/>
</dbReference>
<dbReference type="InterPro" id="IPR034197">
    <property type="entry name" value="Peptidases_S8_3"/>
</dbReference>
<evidence type="ECO:0000313" key="16">
    <source>
        <dbReference type="Proteomes" id="UP000231279"/>
    </source>
</evidence>
<feature type="domain" description="Peptidase S8/S53" evidence="12">
    <location>
        <begin position="131"/>
        <end position="564"/>
    </location>
</feature>
<dbReference type="GO" id="GO:0005576">
    <property type="term" value="C:extracellular region"/>
    <property type="evidence" value="ECO:0007669"/>
    <property type="project" value="UniProtKB-SubCell"/>
</dbReference>
<keyword evidence="8" id="KW-0325">Glycoprotein</keyword>
<protein>
    <submittedName>
        <fullName evidence="15">Tripeptidyl-peptidase II</fullName>
        <ecNumber evidence="15">3.4.14.10</ecNumber>
    </submittedName>
</protein>
<evidence type="ECO:0000256" key="4">
    <source>
        <dbReference type="ARBA" id="ARBA00022670"/>
    </source>
</evidence>
<comment type="similarity">
    <text evidence="2 10">Belongs to the peptidase S8 family.</text>
</comment>
<feature type="active site" description="Charge relay system" evidence="9 10">
    <location>
        <position position="211"/>
    </location>
</feature>
<dbReference type="InterPro" id="IPR041469">
    <property type="entry name" value="Subtilisin-like_FN3"/>
</dbReference>
<dbReference type="Proteomes" id="UP000231279">
    <property type="component" value="Unassembled WGS sequence"/>
</dbReference>
<feature type="chain" id="PRO_5013567283" evidence="11">
    <location>
        <begin position="24"/>
        <end position="751"/>
    </location>
</feature>
<feature type="domain" description="Inhibitor I9" evidence="13">
    <location>
        <begin position="27"/>
        <end position="107"/>
    </location>
</feature>
<sequence length="751" mass="81100">MTFLTQLSLYLWFLFIAFSSTFADSDTYIVHMDLSSMPKAFSSHHTWYLATLSSVSSPSSSSISSKLVYSYTNAISGFSAILTPSELKALKNSQGYISSIKDMTVKVDTTHSYQFLGLNSNNGAWPVSHYGEDVIIGVVDSGIWPESKSFNDDGMSEIPTRWKGECESGTKFSSSLCNKKLIGARYFNKGLLAKNPNLTISMNSARDTEGHGTHTSSTAAGSYVENASFFGYAMGTSRGMAPKARVAMYKALWDEGAQLSDILAAIDQGIADGVDIFSMSIGIDGLELYNDPIAIAAFAAMEKGIFVSTSAGNEGPYLETLHNGTPWVLNVAAGTNDREFQGTLNLGNGDSASGLSFYLGNSSSNEFPLVFSGACDDEKSLKKVGHKIAVCLDTNDTLSAQVYYVGNVKLAGGVFISNTTDLSSYIQSTFPAIFYNLEEGKKILDYVKSVPDPKASFHFQETVIGAKSAPKLAGYSSRGPSSSCPFVLKPDVMAPGDRILASWPSNSPVTYVGSQQLFSNFNVISGTSMACPHAAGVAALLRRAHPEWSPAAIRSAIMTTSKELDNTENAIKDIGSNNQPANPLGIGAGHIDPNKALDPGLIYDANSEDYINLLCALNFTEKQIRTITRSKSYNCSNPSLDLNYPSFITYFNSNDTDSDSLTMKEFQRTVTNVGDGNSVYIAKLTKLDGLKVSVSPDKLEFAKQYEKKSYKLIIEGPRRMKDVLVYGSLTWTDSSGKYSVRSPIVATSLSP</sequence>
<evidence type="ECO:0000256" key="3">
    <source>
        <dbReference type="ARBA" id="ARBA00022525"/>
    </source>
</evidence>
<feature type="active site" description="Charge relay system" evidence="9 10">
    <location>
        <position position="140"/>
    </location>
</feature>
<dbReference type="FunFam" id="3.30.70.80:FF:000003">
    <property type="entry name" value="Subtilisin-like protease SBT1.9"/>
    <property type="match status" value="1"/>
</dbReference>
<dbReference type="PROSITE" id="PS00138">
    <property type="entry name" value="SUBTILASE_SER"/>
    <property type="match status" value="1"/>
</dbReference>
<dbReference type="PROSITE" id="PS51892">
    <property type="entry name" value="SUBTILASE"/>
    <property type="match status" value="1"/>
</dbReference>
<dbReference type="GO" id="GO:0004252">
    <property type="term" value="F:serine-type endopeptidase activity"/>
    <property type="evidence" value="ECO:0007669"/>
    <property type="project" value="UniProtKB-UniRule"/>
</dbReference>
<proteinExistence type="inferred from homology"/>
<keyword evidence="3" id="KW-0964">Secreted</keyword>
<dbReference type="Pfam" id="PF05922">
    <property type="entry name" value="Inhibitor_I9"/>
    <property type="match status" value="1"/>
</dbReference>
<evidence type="ECO:0000256" key="5">
    <source>
        <dbReference type="ARBA" id="ARBA00022729"/>
    </source>
</evidence>
<dbReference type="OrthoDB" id="206201at2759"/>
<dbReference type="Gene3D" id="3.30.70.80">
    <property type="entry name" value="Peptidase S8 propeptide/proteinase inhibitor I9"/>
    <property type="match status" value="1"/>
</dbReference>
<dbReference type="InterPro" id="IPR000209">
    <property type="entry name" value="Peptidase_S8/S53_dom"/>
</dbReference>
<organism evidence="15 16">
    <name type="scientific">Handroanthus impetiginosus</name>
    <dbReference type="NCBI Taxonomy" id="429701"/>
    <lineage>
        <taxon>Eukaryota</taxon>
        <taxon>Viridiplantae</taxon>
        <taxon>Streptophyta</taxon>
        <taxon>Embryophyta</taxon>
        <taxon>Tracheophyta</taxon>
        <taxon>Spermatophyta</taxon>
        <taxon>Magnoliopsida</taxon>
        <taxon>eudicotyledons</taxon>
        <taxon>Gunneridae</taxon>
        <taxon>Pentapetalae</taxon>
        <taxon>asterids</taxon>
        <taxon>lamiids</taxon>
        <taxon>Lamiales</taxon>
        <taxon>Bignoniaceae</taxon>
        <taxon>Crescentiina</taxon>
        <taxon>Tabebuia alliance</taxon>
        <taxon>Handroanthus</taxon>
    </lineage>
</organism>
<comment type="subcellular location">
    <subcellularLocation>
        <location evidence="1">Secreted</location>
    </subcellularLocation>
</comment>
<dbReference type="Pfam" id="PF00082">
    <property type="entry name" value="Peptidase_S8"/>
    <property type="match status" value="1"/>
</dbReference>
<dbReference type="Gene3D" id="2.60.40.2310">
    <property type="match status" value="1"/>
</dbReference>
<dbReference type="Gene3D" id="3.50.30.30">
    <property type="match status" value="1"/>
</dbReference>
<evidence type="ECO:0000256" key="8">
    <source>
        <dbReference type="ARBA" id="ARBA00023180"/>
    </source>
</evidence>
<name>A0A2G9G415_9LAMI</name>
<evidence type="ECO:0000256" key="1">
    <source>
        <dbReference type="ARBA" id="ARBA00004613"/>
    </source>
</evidence>
<dbReference type="EMBL" id="NKXS01007272">
    <property type="protein sequence ID" value="PIM99931.1"/>
    <property type="molecule type" value="Genomic_DNA"/>
</dbReference>
<dbReference type="InterPro" id="IPR045051">
    <property type="entry name" value="SBT"/>
</dbReference>
<dbReference type="InterPro" id="IPR023828">
    <property type="entry name" value="Peptidase_S8_Ser-AS"/>
</dbReference>
<evidence type="ECO:0000256" key="11">
    <source>
        <dbReference type="SAM" id="SignalP"/>
    </source>
</evidence>
<gene>
    <name evidence="15" type="ORF">CDL12_27567</name>
</gene>
<evidence type="ECO:0000259" key="13">
    <source>
        <dbReference type="Pfam" id="PF05922"/>
    </source>
</evidence>
<dbReference type="CDD" id="cd04852">
    <property type="entry name" value="Peptidases_S8_3"/>
    <property type="match status" value="1"/>
</dbReference>
<dbReference type="EC" id="3.4.14.10" evidence="15"/>
<dbReference type="GO" id="GO:0006508">
    <property type="term" value="P:proteolysis"/>
    <property type="evidence" value="ECO:0007669"/>
    <property type="project" value="UniProtKB-KW"/>
</dbReference>